<gene>
    <name evidence="1" type="ORF">VRLFYP33_00744</name>
</gene>
<proteinExistence type="predicted"/>
<dbReference type="AlphaFoldDB" id="A0A6N3AL40"/>
<dbReference type="EMBL" id="CACRUX010000030">
    <property type="protein sequence ID" value="VYT90386.1"/>
    <property type="molecule type" value="Genomic_DNA"/>
</dbReference>
<accession>A0A6N3AL40</accession>
<dbReference type="RefSeq" id="WP_156704389.1">
    <property type="nucleotide sequence ID" value="NZ_CACRUX010000030.1"/>
</dbReference>
<protein>
    <submittedName>
        <fullName evidence="1">Uncharacterized protein</fullName>
    </submittedName>
</protein>
<organism evidence="1">
    <name type="scientific">Veillonella ratti</name>
    <dbReference type="NCBI Taxonomy" id="103892"/>
    <lineage>
        <taxon>Bacteria</taxon>
        <taxon>Bacillati</taxon>
        <taxon>Bacillota</taxon>
        <taxon>Negativicutes</taxon>
        <taxon>Veillonellales</taxon>
        <taxon>Veillonellaceae</taxon>
        <taxon>Veillonella</taxon>
    </lineage>
</organism>
<name>A0A6N3AL40_9FIRM</name>
<sequence>MKQIESEEYKEIQKKRLMKLIEMEDGLFEINGWLSVGDVKENYRKRKFES</sequence>
<evidence type="ECO:0000313" key="1">
    <source>
        <dbReference type="EMBL" id="VYT90386.1"/>
    </source>
</evidence>
<reference evidence="1" key="1">
    <citation type="submission" date="2019-11" db="EMBL/GenBank/DDBJ databases">
        <authorList>
            <person name="Feng L."/>
        </authorList>
    </citation>
    <scope>NUCLEOTIDE SEQUENCE</scope>
    <source>
        <strain evidence="1">VrattiLFYP33</strain>
    </source>
</reference>